<dbReference type="SUPFAM" id="SSF54236">
    <property type="entry name" value="Ubiquitin-like"/>
    <property type="match status" value="1"/>
</dbReference>
<accession>A0A443PVN4</accession>
<dbReference type="Pfam" id="PF11976">
    <property type="entry name" value="Rad60-SLD"/>
    <property type="match status" value="1"/>
</dbReference>
<reference evidence="3 4" key="1">
    <citation type="journal article" date="2019" name="Nat. Plants">
        <title>Stout camphor tree genome fills gaps in understanding of flowering plant genome evolution.</title>
        <authorList>
            <person name="Chaw S.M."/>
            <person name="Liu Y.C."/>
            <person name="Wu Y.W."/>
            <person name="Wang H.Y."/>
            <person name="Lin C.I."/>
            <person name="Wu C.S."/>
            <person name="Ke H.M."/>
            <person name="Chang L.Y."/>
            <person name="Hsu C.Y."/>
            <person name="Yang H.T."/>
            <person name="Sudianto E."/>
            <person name="Hsu M.H."/>
            <person name="Wu K.P."/>
            <person name="Wang L.N."/>
            <person name="Leebens-Mack J.H."/>
            <person name="Tsai I.J."/>
        </authorList>
    </citation>
    <scope>NUCLEOTIDE SEQUENCE [LARGE SCALE GENOMIC DNA]</scope>
    <source>
        <strain evidence="4">cv. Chaw 1501</strain>
        <tissue evidence="3">Young leaves</tissue>
    </source>
</reference>
<feature type="region of interest" description="Disordered" evidence="1">
    <location>
        <begin position="66"/>
        <end position="86"/>
    </location>
</feature>
<evidence type="ECO:0000313" key="3">
    <source>
        <dbReference type="EMBL" id="RWR94821.1"/>
    </source>
</evidence>
<dbReference type="STRING" id="337451.A0A443PVN4"/>
<evidence type="ECO:0000313" key="4">
    <source>
        <dbReference type="Proteomes" id="UP000283530"/>
    </source>
</evidence>
<dbReference type="EMBL" id="QPKB01000011">
    <property type="protein sequence ID" value="RWR94821.1"/>
    <property type="molecule type" value="Genomic_DNA"/>
</dbReference>
<feature type="domain" description="Rad60/SUMO-like" evidence="2">
    <location>
        <begin position="150"/>
        <end position="217"/>
    </location>
</feature>
<protein>
    <submittedName>
        <fullName evidence="3">Small ubiquitin-related modifier, SUMO</fullName>
    </submittedName>
</protein>
<keyword evidence="4" id="KW-1185">Reference proteome</keyword>
<sequence>MEESTPEELEPLFDYRRIQPVDFVYLDDDDVLDSPPIFAPKRKRIPSPTVEKEVESCKIVVLADEKEKDEEDWLPPPPKMPVSRAGFEEDPTIKELRLKKQELASFAQSAGDVMRAVEESARKEISKLGRSALEPEGDQPSKVTGEREKIVITIQDKDEQKKFCVFKDDKFERLFKMYAEKTKNDIESLVFCFDGDKVNTSSSPKSLELEDEDIIEVHHKSRWLAILRRKLWKTNHLEGKGLKCKCNFINISAAYASDIKKSEQNRLKSCCPNCF</sequence>
<evidence type="ECO:0000256" key="1">
    <source>
        <dbReference type="SAM" id="MobiDB-lite"/>
    </source>
</evidence>
<comment type="caution">
    <text evidence="3">The sequence shown here is derived from an EMBL/GenBank/DDBJ whole genome shotgun (WGS) entry which is preliminary data.</text>
</comment>
<dbReference type="PANTHER" id="PTHR47813:SF2">
    <property type="entry name" value="UBIQUITIN-LIKE SUPERFAMILY PROTEIN"/>
    <property type="match status" value="1"/>
</dbReference>
<dbReference type="CDD" id="cd01763">
    <property type="entry name" value="Ubl_SUMO_like"/>
    <property type="match status" value="1"/>
</dbReference>
<dbReference type="PANTHER" id="PTHR47813">
    <property type="entry name" value="UBIQUITIN-LIKE SUPERFAMILY PROTEIN"/>
    <property type="match status" value="1"/>
</dbReference>
<dbReference type="InterPro" id="IPR029071">
    <property type="entry name" value="Ubiquitin-like_domsf"/>
</dbReference>
<dbReference type="InterPro" id="IPR022617">
    <property type="entry name" value="Rad60/SUMO-like_dom"/>
</dbReference>
<name>A0A443PVN4_9MAGN</name>
<proteinExistence type="predicted"/>
<dbReference type="AlphaFoldDB" id="A0A443PVN4"/>
<dbReference type="OrthoDB" id="442921at2759"/>
<gene>
    <name evidence="3" type="ORF">CKAN_02413400</name>
</gene>
<organism evidence="3 4">
    <name type="scientific">Cinnamomum micranthum f. kanehirae</name>
    <dbReference type="NCBI Taxonomy" id="337451"/>
    <lineage>
        <taxon>Eukaryota</taxon>
        <taxon>Viridiplantae</taxon>
        <taxon>Streptophyta</taxon>
        <taxon>Embryophyta</taxon>
        <taxon>Tracheophyta</taxon>
        <taxon>Spermatophyta</taxon>
        <taxon>Magnoliopsida</taxon>
        <taxon>Magnoliidae</taxon>
        <taxon>Laurales</taxon>
        <taxon>Lauraceae</taxon>
        <taxon>Cinnamomum</taxon>
    </lineage>
</organism>
<dbReference type="Proteomes" id="UP000283530">
    <property type="component" value="Unassembled WGS sequence"/>
</dbReference>
<dbReference type="Gene3D" id="3.10.20.90">
    <property type="entry name" value="Phosphatidylinositol 3-kinase Catalytic Subunit, Chain A, domain 1"/>
    <property type="match status" value="1"/>
</dbReference>
<evidence type="ECO:0000259" key="2">
    <source>
        <dbReference type="Pfam" id="PF11976"/>
    </source>
</evidence>